<evidence type="ECO:0000256" key="5">
    <source>
        <dbReference type="ARBA" id="ARBA00022741"/>
    </source>
</evidence>
<evidence type="ECO:0000256" key="6">
    <source>
        <dbReference type="ARBA" id="ARBA00022840"/>
    </source>
</evidence>
<evidence type="ECO:0000256" key="4">
    <source>
        <dbReference type="ARBA" id="ARBA00022692"/>
    </source>
</evidence>
<dbReference type="Proteomes" id="UP000003100">
    <property type="component" value="Unassembled WGS sequence"/>
</dbReference>
<evidence type="ECO:0000313" key="13">
    <source>
        <dbReference type="Proteomes" id="UP000003100"/>
    </source>
</evidence>
<dbReference type="PIRSF" id="PIRSF001296">
    <property type="entry name" value="K_ATPase_KdpC"/>
    <property type="match status" value="1"/>
</dbReference>
<keyword evidence="2 11" id="KW-1003">Cell membrane</keyword>
<dbReference type="HOGENOM" id="CLU_077094_1_0_9"/>
<keyword evidence="3 11" id="KW-0633">Potassium transport</keyword>
<evidence type="ECO:0000256" key="8">
    <source>
        <dbReference type="ARBA" id="ARBA00022989"/>
    </source>
</evidence>
<evidence type="ECO:0000256" key="3">
    <source>
        <dbReference type="ARBA" id="ARBA00022538"/>
    </source>
</evidence>
<dbReference type="PANTHER" id="PTHR30042:SF2">
    <property type="entry name" value="POTASSIUM-TRANSPORTING ATPASE KDPC SUBUNIT"/>
    <property type="match status" value="1"/>
</dbReference>
<keyword evidence="4 11" id="KW-0812">Transmembrane</keyword>
<evidence type="ECO:0000256" key="2">
    <source>
        <dbReference type="ARBA" id="ARBA00022475"/>
    </source>
</evidence>
<keyword evidence="10 11" id="KW-0472">Membrane</keyword>
<keyword evidence="1 11" id="KW-0813">Transport</keyword>
<dbReference type="eggNOG" id="COG2156">
    <property type="taxonomic scope" value="Bacteria"/>
</dbReference>
<gene>
    <name evidence="11" type="primary">kdpC</name>
    <name evidence="12" type="ORF">RUMHYD_03704</name>
</gene>
<dbReference type="GO" id="GO:0005524">
    <property type="term" value="F:ATP binding"/>
    <property type="evidence" value="ECO:0007669"/>
    <property type="project" value="UniProtKB-UniRule"/>
</dbReference>
<dbReference type="AlphaFoldDB" id="C0CS38"/>
<dbReference type="Pfam" id="PF02669">
    <property type="entry name" value="KdpC"/>
    <property type="match status" value="1"/>
</dbReference>
<organism evidence="12 13">
    <name type="scientific">Blautia hydrogenotrophica (strain DSM 10507 / JCM 14656 / S5a33)</name>
    <name type="common">Ruminococcus hydrogenotrophicus</name>
    <dbReference type="NCBI Taxonomy" id="476272"/>
    <lineage>
        <taxon>Bacteria</taxon>
        <taxon>Bacillati</taxon>
        <taxon>Bacillota</taxon>
        <taxon>Clostridia</taxon>
        <taxon>Lachnospirales</taxon>
        <taxon>Lachnospiraceae</taxon>
        <taxon>Blautia</taxon>
    </lineage>
</organism>
<reference evidence="12 13" key="1">
    <citation type="submission" date="2009-01" db="EMBL/GenBank/DDBJ databases">
        <authorList>
            <person name="Fulton L."/>
            <person name="Clifton S."/>
            <person name="Fulton B."/>
            <person name="Xu J."/>
            <person name="Minx P."/>
            <person name="Pepin K.H."/>
            <person name="Johnson M."/>
            <person name="Bhonagiri V."/>
            <person name="Nash W.E."/>
            <person name="Mardis E.R."/>
            <person name="Wilson R.K."/>
        </authorList>
    </citation>
    <scope>NUCLEOTIDE SEQUENCE [LARGE SCALE GENOMIC DNA]</scope>
    <source>
        <strain evidence="13">DSM 10507 / JCM 14656 / S5a33</strain>
    </source>
</reference>
<dbReference type="GO" id="GO:0008556">
    <property type="term" value="F:P-type potassium transmembrane transporter activity"/>
    <property type="evidence" value="ECO:0007669"/>
    <property type="project" value="InterPro"/>
</dbReference>
<evidence type="ECO:0000313" key="12">
    <source>
        <dbReference type="EMBL" id="EEG47411.1"/>
    </source>
</evidence>
<dbReference type="NCBIfam" id="NF001454">
    <property type="entry name" value="PRK00315.1"/>
    <property type="match status" value="1"/>
</dbReference>
<evidence type="ECO:0000256" key="9">
    <source>
        <dbReference type="ARBA" id="ARBA00023065"/>
    </source>
</evidence>
<dbReference type="RefSeq" id="WP_005952305.1">
    <property type="nucleotide sequence ID" value="NZ_CP136423.1"/>
</dbReference>
<comment type="similarity">
    <text evidence="11">Belongs to the KdpC family.</text>
</comment>
<evidence type="ECO:0000256" key="10">
    <source>
        <dbReference type="ARBA" id="ARBA00023136"/>
    </source>
</evidence>
<comment type="subunit">
    <text evidence="11">The system is composed of three essential subunits: KdpA, KdpB and KdpC.</text>
</comment>
<keyword evidence="13" id="KW-1185">Reference proteome</keyword>
<comment type="subcellular location">
    <subcellularLocation>
        <location evidence="11">Cell membrane</location>
        <topology evidence="11">Single-pass membrane protein</topology>
    </subcellularLocation>
</comment>
<proteinExistence type="inferred from homology"/>
<evidence type="ECO:0000256" key="1">
    <source>
        <dbReference type="ARBA" id="ARBA00022448"/>
    </source>
</evidence>
<dbReference type="PATRIC" id="fig|476272.21.peg.384"/>
<evidence type="ECO:0000256" key="11">
    <source>
        <dbReference type="HAMAP-Rule" id="MF_00276"/>
    </source>
</evidence>
<keyword evidence="7 11" id="KW-0630">Potassium</keyword>
<evidence type="ECO:0000256" key="7">
    <source>
        <dbReference type="ARBA" id="ARBA00022958"/>
    </source>
</evidence>
<comment type="function">
    <text evidence="11">Part of the high-affinity ATP-driven potassium transport (or Kdp) system, which catalyzes the hydrolysis of ATP coupled with the electrogenic transport of potassium into the cytoplasm. This subunit acts as a catalytic chaperone that increases the ATP-binding affinity of the ATP-hydrolyzing subunit KdpB by the formation of a transient KdpB/KdpC/ATP ternary complex.</text>
</comment>
<dbReference type="HAMAP" id="MF_00276">
    <property type="entry name" value="KdpC"/>
    <property type="match status" value="1"/>
</dbReference>
<keyword evidence="6 11" id="KW-0067">ATP-binding</keyword>
<keyword evidence="9 11" id="KW-0406">Ion transport</keyword>
<dbReference type="GeneID" id="86823458"/>
<dbReference type="GO" id="GO:0005886">
    <property type="term" value="C:plasma membrane"/>
    <property type="evidence" value="ECO:0007669"/>
    <property type="project" value="UniProtKB-SubCell"/>
</dbReference>
<feature type="transmembrane region" description="Helical" evidence="11">
    <location>
        <begin position="12"/>
        <end position="33"/>
    </location>
</feature>
<reference evidence="12 13" key="2">
    <citation type="submission" date="2009-02" db="EMBL/GenBank/DDBJ databases">
        <title>Draft genome sequence of Blautia hydrogenotrophica DSM 10507 (Ruminococcus hydrogenotrophicus DSM 10507).</title>
        <authorList>
            <person name="Sudarsanam P."/>
            <person name="Ley R."/>
            <person name="Guruge J."/>
            <person name="Turnbaugh P.J."/>
            <person name="Mahowald M."/>
            <person name="Liep D."/>
            <person name="Gordon J."/>
        </authorList>
    </citation>
    <scope>NUCLEOTIDE SEQUENCE [LARGE SCALE GENOMIC DNA]</scope>
    <source>
        <strain evidence="13">DSM 10507 / JCM 14656 / S5a33</strain>
    </source>
</reference>
<dbReference type="EMBL" id="ACBZ01000197">
    <property type="protein sequence ID" value="EEG47411.1"/>
    <property type="molecule type" value="Genomic_DNA"/>
</dbReference>
<dbReference type="InterPro" id="IPR003820">
    <property type="entry name" value="KdpC"/>
</dbReference>
<accession>C0CS38</accession>
<keyword evidence="8 11" id="KW-1133">Transmembrane helix</keyword>
<name>C0CS38_BLAHS</name>
<protein>
    <recommendedName>
        <fullName evidence="11">Potassium-transporting ATPase KdpC subunit</fullName>
    </recommendedName>
    <alternativeName>
        <fullName evidence="11">ATP phosphohydrolase [potassium-transporting] C chain</fullName>
    </alternativeName>
    <alternativeName>
        <fullName evidence="11">Potassium-binding and translocating subunit C</fullName>
    </alternativeName>
    <alternativeName>
        <fullName evidence="11">Potassium-translocating ATPase C chain</fullName>
    </alternativeName>
</protein>
<keyword evidence="5 11" id="KW-0547">Nucleotide-binding</keyword>
<sequence>MKNFVSYFKKAFILTLVLMVMCSVIYPLVLTGLGQVMFKKQANGNLVEVNGEVVGSELVGQNFTDDRYFHGRVSSVNYNTYTEEEAEDGTYGGVSSGSFNYGATNPDLEARVKESVADFKERYKDATGEELTEDIPADLMTASGSGLDPHISPASAEIQVPIVAANSGLSEERVREIVDENTSHKILGVFGEEKVNVLKCNIAIAQEIGELTADAE</sequence>
<dbReference type="NCBIfam" id="TIGR00681">
    <property type="entry name" value="kdpC"/>
    <property type="match status" value="1"/>
</dbReference>
<dbReference type="PANTHER" id="PTHR30042">
    <property type="entry name" value="POTASSIUM-TRANSPORTING ATPASE C CHAIN"/>
    <property type="match status" value="1"/>
</dbReference>